<protein>
    <recommendedName>
        <fullName evidence="1">thiosulfate sulfurtransferase</fullName>
        <ecNumber evidence="1">2.8.1.1</ecNumber>
    </recommendedName>
</protein>
<dbReference type="EC" id="2.8.1.1" evidence="1"/>
<organism evidence="5 6">
    <name type="scientific">Zarconia navalis LEGE 11467</name>
    <dbReference type="NCBI Taxonomy" id="1828826"/>
    <lineage>
        <taxon>Bacteria</taxon>
        <taxon>Bacillati</taxon>
        <taxon>Cyanobacteriota</taxon>
        <taxon>Cyanophyceae</taxon>
        <taxon>Oscillatoriophycideae</taxon>
        <taxon>Oscillatoriales</taxon>
        <taxon>Oscillatoriales incertae sedis</taxon>
        <taxon>Zarconia</taxon>
        <taxon>Zarconia navalis</taxon>
    </lineage>
</organism>
<evidence type="ECO:0000256" key="1">
    <source>
        <dbReference type="ARBA" id="ARBA00012245"/>
    </source>
</evidence>
<dbReference type="InterPro" id="IPR036873">
    <property type="entry name" value="Rhodanese-like_dom_sf"/>
</dbReference>
<reference evidence="5" key="1">
    <citation type="submission" date="2020-10" db="EMBL/GenBank/DDBJ databases">
        <authorList>
            <person name="Castelo-Branco R."/>
            <person name="Eusebio N."/>
            <person name="Adriana R."/>
            <person name="Vieira A."/>
            <person name="Brugerolle De Fraissinette N."/>
            <person name="Rezende De Castro R."/>
            <person name="Schneider M.P."/>
            <person name="Vasconcelos V."/>
            <person name="Leao P.N."/>
        </authorList>
    </citation>
    <scope>NUCLEOTIDE SEQUENCE</scope>
    <source>
        <strain evidence="5">LEGE 11467</strain>
    </source>
</reference>
<dbReference type="InterPro" id="IPR051126">
    <property type="entry name" value="Thiosulfate_sulfurtransferase"/>
</dbReference>
<comment type="caution">
    <text evidence="5">The sequence shown here is derived from an EMBL/GenBank/DDBJ whole genome shotgun (WGS) entry which is preliminary data.</text>
</comment>
<dbReference type="Pfam" id="PF00581">
    <property type="entry name" value="Rhodanese"/>
    <property type="match status" value="1"/>
</dbReference>
<dbReference type="InterPro" id="IPR001763">
    <property type="entry name" value="Rhodanese-like_dom"/>
</dbReference>
<dbReference type="EMBL" id="JADEXN010000047">
    <property type="protein sequence ID" value="MBE9040003.1"/>
    <property type="molecule type" value="Genomic_DNA"/>
</dbReference>
<sequence length="312" mass="34681">MGFNRVFLFILVAVAIAGLLRFGGRPYPVRVPIESSSVFAVDSPDLSDRWVVSADRAKRLIEDGATLLDARPSKLSMPDRLGGAIAVRWQDFSQPNNPNRGKLIEDDRVLTEKLQAIGIFNDRPVVAIGDPVRGWGEEGRIVWMLRSLGHRQAVFVDGGGLALAQVDLSPIESPTPLGDFTIEHRGMWSIDRDALHQGLERDNWVVIDTREPREYAGETPYGETRGGHIPGAVHLYYKTLLTDEGKLLDRPSVRSLLLEKGITREDRAIAYCTGGVRSAWLTAVLADLGFEVKNYPGSMWEWSADRKLPIQL</sequence>
<dbReference type="Gene3D" id="3.40.250.10">
    <property type="entry name" value="Rhodanese-like domain"/>
    <property type="match status" value="2"/>
</dbReference>
<accession>A0A928VXL0</accession>
<dbReference type="SUPFAM" id="SSF52821">
    <property type="entry name" value="Rhodanese/Cell cycle control phosphatase"/>
    <property type="match status" value="2"/>
</dbReference>
<dbReference type="GO" id="GO:0004792">
    <property type="term" value="F:thiosulfate-cyanide sulfurtransferase activity"/>
    <property type="evidence" value="ECO:0007669"/>
    <property type="project" value="UniProtKB-EC"/>
</dbReference>
<gene>
    <name evidence="5" type="ORF">IQ235_04250</name>
</gene>
<dbReference type="PROSITE" id="PS50206">
    <property type="entry name" value="RHODANESE_3"/>
    <property type="match status" value="2"/>
</dbReference>
<evidence type="ECO:0000313" key="6">
    <source>
        <dbReference type="Proteomes" id="UP000621799"/>
    </source>
</evidence>
<evidence type="ECO:0000259" key="4">
    <source>
        <dbReference type="PROSITE" id="PS50206"/>
    </source>
</evidence>
<proteinExistence type="predicted"/>
<dbReference type="PANTHER" id="PTHR43855:SF1">
    <property type="entry name" value="THIOSULFATE SULFURTRANSFERASE"/>
    <property type="match status" value="1"/>
</dbReference>
<name>A0A928VXL0_9CYAN</name>
<dbReference type="AlphaFoldDB" id="A0A928VXL0"/>
<feature type="domain" description="Rhodanese" evidence="4">
    <location>
        <begin position="61"/>
        <end position="172"/>
    </location>
</feature>
<dbReference type="RefSeq" id="WP_264320259.1">
    <property type="nucleotide sequence ID" value="NZ_JADEXN010000047.1"/>
</dbReference>
<dbReference type="SMART" id="SM00450">
    <property type="entry name" value="RHOD"/>
    <property type="match status" value="2"/>
</dbReference>
<keyword evidence="2" id="KW-0677">Repeat</keyword>
<evidence type="ECO:0000256" key="2">
    <source>
        <dbReference type="ARBA" id="ARBA00022737"/>
    </source>
</evidence>
<evidence type="ECO:0000313" key="5">
    <source>
        <dbReference type="EMBL" id="MBE9040003.1"/>
    </source>
</evidence>
<comment type="catalytic activity">
    <reaction evidence="3">
        <text>thiosulfate + hydrogen cyanide = thiocyanate + sulfite + 2 H(+)</text>
        <dbReference type="Rhea" id="RHEA:16881"/>
        <dbReference type="ChEBI" id="CHEBI:15378"/>
        <dbReference type="ChEBI" id="CHEBI:17359"/>
        <dbReference type="ChEBI" id="CHEBI:18022"/>
        <dbReference type="ChEBI" id="CHEBI:18407"/>
        <dbReference type="ChEBI" id="CHEBI:33542"/>
        <dbReference type="EC" id="2.8.1.1"/>
    </reaction>
</comment>
<dbReference type="PANTHER" id="PTHR43855">
    <property type="entry name" value="THIOSULFATE SULFURTRANSFERASE"/>
    <property type="match status" value="1"/>
</dbReference>
<feature type="domain" description="Rhodanese" evidence="4">
    <location>
        <begin position="200"/>
        <end position="311"/>
    </location>
</feature>
<dbReference type="CDD" id="cd01449">
    <property type="entry name" value="TST_Repeat_2"/>
    <property type="match status" value="1"/>
</dbReference>
<evidence type="ECO:0000256" key="3">
    <source>
        <dbReference type="ARBA" id="ARBA00047549"/>
    </source>
</evidence>
<dbReference type="Proteomes" id="UP000621799">
    <property type="component" value="Unassembled WGS sequence"/>
</dbReference>
<keyword evidence="6" id="KW-1185">Reference proteome</keyword>